<dbReference type="AlphaFoldDB" id="A0ABD6DG04"/>
<feature type="transmembrane region" description="Helical" evidence="1">
    <location>
        <begin position="136"/>
        <end position="157"/>
    </location>
</feature>
<gene>
    <name evidence="2" type="ORF">ACFSBL_06250</name>
</gene>
<sequence length="162" mass="16305">MYRTGHYGVSLLLYAPVGFALLLAGYPAVALLGGAAMLVLAPLPDYDQRVPFVEHRGPTHSLAFALLVGVVLGGAGYAAAPSLGLDPQVVGVAGVAIGCYGIVAHLAGDVLTPAGIEPFWPVSAENYSLSATRADSTVANVLLLVLGTLVTVVAAVVGGRVG</sequence>
<evidence type="ECO:0000313" key="3">
    <source>
        <dbReference type="Proteomes" id="UP001597034"/>
    </source>
</evidence>
<proteinExistence type="predicted"/>
<feature type="transmembrane region" description="Helical" evidence="1">
    <location>
        <begin position="12"/>
        <end position="41"/>
    </location>
</feature>
<protein>
    <submittedName>
        <fullName evidence="2">Metal-dependent hydrolase</fullName>
    </submittedName>
</protein>
<evidence type="ECO:0000256" key="1">
    <source>
        <dbReference type="SAM" id="Phobius"/>
    </source>
</evidence>
<dbReference type="Proteomes" id="UP001597034">
    <property type="component" value="Unassembled WGS sequence"/>
</dbReference>
<organism evidence="2 3">
    <name type="scientific">Haloarchaeobius litoreus</name>
    <dbReference type="NCBI Taxonomy" id="755306"/>
    <lineage>
        <taxon>Archaea</taxon>
        <taxon>Methanobacteriati</taxon>
        <taxon>Methanobacteriota</taxon>
        <taxon>Stenosarchaea group</taxon>
        <taxon>Halobacteria</taxon>
        <taxon>Halobacteriales</taxon>
        <taxon>Halorubellaceae</taxon>
        <taxon>Haloarchaeobius</taxon>
    </lineage>
</organism>
<evidence type="ECO:0000313" key="2">
    <source>
        <dbReference type="EMBL" id="MFD1645279.1"/>
    </source>
</evidence>
<dbReference type="EMBL" id="JBHUDO010000002">
    <property type="protein sequence ID" value="MFD1645279.1"/>
    <property type="molecule type" value="Genomic_DNA"/>
</dbReference>
<dbReference type="RefSeq" id="WP_256399209.1">
    <property type="nucleotide sequence ID" value="NZ_JANHJR010000001.1"/>
</dbReference>
<accession>A0ABD6DG04</accession>
<keyword evidence="3" id="KW-1185">Reference proteome</keyword>
<dbReference type="GO" id="GO:0016787">
    <property type="term" value="F:hydrolase activity"/>
    <property type="evidence" value="ECO:0007669"/>
    <property type="project" value="UniProtKB-KW"/>
</dbReference>
<keyword evidence="2" id="KW-0378">Hydrolase</keyword>
<dbReference type="Pfam" id="PF04307">
    <property type="entry name" value="YdjM"/>
    <property type="match status" value="1"/>
</dbReference>
<keyword evidence="1" id="KW-0812">Transmembrane</keyword>
<comment type="caution">
    <text evidence="2">The sequence shown here is derived from an EMBL/GenBank/DDBJ whole genome shotgun (WGS) entry which is preliminary data.</text>
</comment>
<keyword evidence="1" id="KW-0472">Membrane</keyword>
<name>A0ABD6DG04_9EURY</name>
<reference evidence="2 3" key="1">
    <citation type="journal article" date="2019" name="Int. J. Syst. Evol. Microbiol.">
        <title>The Global Catalogue of Microorganisms (GCM) 10K type strain sequencing project: providing services to taxonomists for standard genome sequencing and annotation.</title>
        <authorList>
            <consortium name="The Broad Institute Genomics Platform"/>
            <consortium name="The Broad Institute Genome Sequencing Center for Infectious Disease"/>
            <person name="Wu L."/>
            <person name="Ma J."/>
        </authorList>
    </citation>
    <scope>NUCLEOTIDE SEQUENCE [LARGE SCALE GENOMIC DNA]</scope>
    <source>
        <strain evidence="2 3">CGMCC 1.10390</strain>
    </source>
</reference>
<feature type="transmembrane region" description="Helical" evidence="1">
    <location>
        <begin position="61"/>
        <end position="80"/>
    </location>
</feature>
<keyword evidence="1" id="KW-1133">Transmembrane helix</keyword>
<feature type="transmembrane region" description="Helical" evidence="1">
    <location>
        <begin position="92"/>
        <end position="116"/>
    </location>
</feature>
<dbReference type="InterPro" id="IPR007404">
    <property type="entry name" value="YdjM-like"/>
</dbReference>